<evidence type="ECO:0000313" key="1">
    <source>
        <dbReference type="EMBL" id="KAJ1128033.1"/>
    </source>
</evidence>
<name>A0AAV7PID7_PLEWA</name>
<gene>
    <name evidence="1" type="ORF">NDU88_006425</name>
</gene>
<organism evidence="1 2">
    <name type="scientific">Pleurodeles waltl</name>
    <name type="common">Iberian ribbed newt</name>
    <dbReference type="NCBI Taxonomy" id="8319"/>
    <lineage>
        <taxon>Eukaryota</taxon>
        <taxon>Metazoa</taxon>
        <taxon>Chordata</taxon>
        <taxon>Craniata</taxon>
        <taxon>Vertebrata</taxon>
        <taxon>Euteleostomi</taxon>
        <taxon>Amphibia</taxon>
        <taxon>Batrachia</taxon>
        <taxon>Caudata</taxon>
        <taxon>Salamandroidea</taxon>
        <taxon>Salamandridae</taxon>
        <taxon>Pleurodelinae</taxon>
        <taxon>Pleurodeles</taxon>
    </lineage>
</organism>
<evidence type="ECO:0000313" key="2">
    <source>
        <dbReference type="Proteomes" id="UP001066276"/>
    </source>
</evidence>
<protein>
    <submittedName>
        <fullName evidence="1">Uncharacterized protein</fullName>
    </submittedName>
</protein>
<dbReference type="EMBL" id="JANPWB010000011">
    <property type="protein sequence ID" value="KAJ1128033.1"/>
    <property type="molecule type" value="Genomic_DNA"/>
</dbReference>
<dbReference type="Proteomes" id="UP001066276">
    <property type="component" value="Chromosome 7"/>
</dbReference>
<sequence length="101" mass="11080">MKTGYAFQFFSGGTGPSPIKQLKDHVSACCGSPNRTAGDRTLNTMTELNNMGGPVHARGEVLPDHGEGSRNCLEEAEDELPHDPETWTKDWPQLRRVVATQ</sequence>
<accession>A0AAV7PID7</accession>
<comment type="caution">
    <text evidence="1">The sequence shown here is derived from an EMBL/GenBank/DDBJ whole genome shotgun (WGS) entry which is preliminary data.</text>
</comment>
<keyword evidence="2" id="KW-1185">Reference proteome</keyword>
<proteinExistence type="predicted"/>
<reference evidence="1" key="1">
    <citation type="journal article" date="2022" name="bioRxiv">
        <title>Sequencing and chromosome-scale assembly of the giantPleurodeles waltlgenome.</title>
        <authorList>
            <person name="Brown T."/>
            <person name="Elewa A."/>
            <person name="Iarovenko S."/>
            <person name="Subramanian E."/>
            <person name="Araus A.J."/>
            <person name="Petzold A."/>
            <person name="Susuki M."/>
            <person name="Suzuki K.-i.T."/>
            <person name="Hayashi T."/>
            <person name="Toyoda A."/>
            <person name="Oliveira C."/>
            <person name="Osipova E."/>
            <person name="Leigh N.D."/>
            <person name="Simon A."/>
            <person name="Yun M.H."/>
        </authorList>
    </citation>
    <scope>NUCLEOTIDE SEQUENCE</scope>
    <source>
        <strain evidence="1">20211129_DDA</strain>
        <tissue evidence="1">Liver</tissue>
    </source>
</reference>
<dbReference type="AlphaFoldDB" id="A0AAV7PID7"/>